<feature type="transmembrane region" description="Helical" evidence="1">
    <location>
        <begin position="6"/>
        <end position="24"/>
    </location>
</feature>
<keyword evidence="1" id="KW-0812">Transmembrane</keyword>
<gene>
    <name evidence="2" type="ORF">S01H4_39450</name>
</gene>
<proteinExistence type="predicted"/>
<evidence type="ECO:0000256" key="1">
    <source>
        <dbReference type="SAM" id="Phobius"/>
    </source>
</evidence>
<name>X1D2V1_9ZZZZ</name>
<sequence length="73" mass="7825">MEFNGNLAIFIAVVLAILAAARLVGELFIKIGNMGKFAASDNDWFDSAGAVIMHCVETVGKFLAYFGVGNKQK</sequence>
<keyword evidence="1" id="KW-0472">Membrane</keyword>
<protein>
    <submittedName>
        <fullName evidence="2">Uncharacterized protein</fullName>
    </submittedName>
</protein>
<dbReference type="EMBL" id="BART01021369">
    <property type="protein sequence ID" value="GAG99442.1"/>
    <property type="molecule type" value="Genomic_DNA"/>
</dbReference>
<comment type="caution">
    <text evidence="2">The sequence shown here is derived from an EMBL/GenBank/DDBJ whole genome shotgun (WGS) entry which is preliminary data.</text>
</comment>
<evidence type="ECO:0000313" key="2">
    <source>
        <dbReference type="EMBL" id="GAG99442.1"/>
    </source>
</evidence>
<organism evidence="2">
    <name type="scientific">marine sediment metagenome</name>
    <dbReference type="NCBI Taxonomy" id="412755"/>
    <lineage>
        <taxon>unclassified sequences</taxon>
        <taxon>metagenomes</taxon>
        <taxon>ecological metagenomes</taxon>
    </lineage>
</organism>
<dbReference type="AlphaFoldDB" id="X1D2V1"/>
<accession>X1D2V1</accession>
<keyword evidence="1" id="KW-1133">Transmembrane helix</keyword>
<reference evidence="2" key="1">
    <citation type="journal article" date="2014" name="Front. Microbiol.">
        <title>High frequency of phylogenetically diverse reductive dehalogenase-homologous genes in deep subseafloor sedimentary metagenomes.</title>
        <authorList>
            <person name="Kawai M."/>
            <person name="Futagami T."/>
            <person name="Toyoda A."/>
            <person name="Takaki Y."/>
            <person name="Nishi S."/>
            <person name="Hori S."/>
            <person name="Arai W."/>
            <person name="Tsubouchi T."/>
            <person name="Morono Y."/>
            <person name="Uchiyama I."/>
            <person name="Ito T."/>
            <person name="Fujiyama A."/>
            <person name="Inagaki F."/>
            <person name="Takami H."/>
        </authorList>
    </citation>
    <scope>NUCLEOTIDE SEQUENCE</scope>
    <source>
        <strain evidence="2">Expedition CK06-06</strain>
    </source>
</reference>